<keyword evidence="1" id="KW-0812">Transmembrane</keyword>
<keyword evidence="3" id="KW-1185">Reference proteome</keyword>
<protein>
    <recommendedName>
        <fullName evidence="4">Phosphodiester glycosidase domain-containing protein</fullName>
    </recommendedName>
</protein>
<sequence precursor="true">MNALKKILPFFLMIFAVAIVAAVAHFAIEQLPSPVSYFQPVDTRDGAELYKKQLPNGNLAYLQVINVEKMQIDQLIGEVDRMAFNKGLYYQGENKYYSPFFKSKLFSEVTGEYKKLYANDVFSVINCSFFEQYERSTQLSFPIKFNGQVITGGNGIYGPVKKPKDGQYKNVRLKALVWNDREAYITNYEPHTGKPLNQKAVQNAVVTYEYKHHPAKLISKNPANRYHVIGTLDKDGRKGNELLAIITVNEATLDAAAKLMREFGVKGDIVTIDGGLSTYLFNPKIGEIMLPQANNIATRELPHYLGFRNRKSQTASPKILVAQPAGKVQVEANKPYLILWRDNIQDEVKIELYQENKLVESIANRAASDGVYEWKPKIAVKSGSLIRISSVKNAKVSGTLQL</sequence>
<dbReference type="eggNOG" id="COG4632">
    <property type="taxonomic scope" value="Bacteria"/>
</dbReference>
<dbReference type="KEGG" id="oni:Osc7112_3835"/>
<name>K9VL07_9CYAN</name>
<reference evidence="2 3" key="1">
    <citation type="submission" date="2012-05" db="EMBL/GenBank/DDBJ databases">
        <title>Finished chromosome of genome of Oscillatoria sp. PCC 7112.</title>
        <authorList>
            <consortium name="US DOE Joint Genome Institute"/>
            <person name="Gugger M."/>
            <person name="Coursin T."/>
            <person name="Rippka R."/>
            <person name="Tandeau De Marsac N."/>
            <person name="Huntemann M."/>
            <person name="Wei C.-L."/>
            <person name="Han J."/>
            <person name="Detter J.C."/>
            <person name="Han C."/>
            <person name="Tapia R."/>
            <person name="Davenport K."/>
            <person name="Daligault H."/>
            <person name="Erkkila T."/>
            <person name="Gu W."/>
            <person name="Munk A.C.C."/>
            <person name="Teshima H."/>
            <person name="Xu Y."/>
            <person name="Chain P."/>
            <person name="Chen A."/>
            <person name="Krypides N."/>
            <person name="Mavromatis K."/>
            <person name="Markowitz V."/>
            <person name="Szeto E."/>
            <person name="Ivanova N."/>
            <person name="Mikhailova N."/>
            <person name="Ovchinnikova G."/>
            <person name="Pagani I."/>
            <person name="Pati A."/>
            <person name="Goodwin L."/>
            <person name="Peters L."/>
            <person name="Pitluck S."/>
            <person name="Woyke T."/>
            <person name="Kerfeld C."/>
        </authorList>
    </citation>
    <scope>NUCLEOTIDE SEQUENCE [LARGE SCALE GENOMIC DNA]</scope>
    <source>
        <strain evidence="2 3">PCC 7112</strain>
    </source>
</reference>
<evidence type="ECO:0008006" key="4">
    <source>
        <dbReference type="Google" id="ProtNLM"/>
    </source>
</evidence>
<evidence type="ECO:0000256" key="1">
    <source>
        <dbReference type="SAM" id="Phobius"/>
    </source>
</evidence>
<dbReference type="eggNOG" id="COG0739">
    <property type="taxonomic scope" value="Bacteria"/>
</dbReference>
<dbReference type="Proteomes" id="UP000010478">
    <property type="component" value="Chromosome"/>
</dbReference>
<organism evidence="2 3">
    <name type="scientific">Phormidium nigroviride PCC 7112</name>
    <dbReference type="NCBI Taxonomy" id="179408"/>
    <lineage>
        <taxon>Bacteria</taxon>
        <taxon>Bacillati</taxon>
        <taxon>Cyanobacteriota</taxon>
        <taxon>Cyanophyceae</taxon>
        <taxon>Oscillatoriophycideae</taxon>
        <taxon>Oscillatoriales</taxon>
        <taxon>Oscillatoriaceae</taxon>
        <taxon>Phormidium</taxon>
    </lineage>
</organism>
<accession>K9VL07</accession>
<dbReference type="OrthoDB" id="477923at2"/>
<gene>
    <name evidence="2" type="ORF">Osc7112_3835</name>
</gene>
<dbReference type="EMBL" id="CP003614">
    <property type="protein sequence ID" value="AFZ08177.1"/>
    <property type="molecule type" value="Genomic_DNA"/>
</dbReference>
<feature type="transmembrane region" description="Helical" evidence="1">
    <location>
        <begin position="7"/>
        <end position="28"/>
    </location>
</feature>
<keyword evidence="1" id="KW-0472">Membrane</keyword>
<keyword evidence="1" id="KW-1133">Transmembrane helix</keyword>
<dbReference type="STRING" id="179408.Osc7112_3835"/>
<proteinExistence type="predicted"/>
<evidence type="ECO:0000313" key="2">
    <source>
        <dbReference type="EMBL" id="AFZ08177.1"/>
    </source>
</evidence>
<dbReference type="AlphaFoldDB" id="K9VL07"/>
<dbReference type="RefSeq" id="WP_015177430.1">
    <property type="nucleotide sequence ID" value="NC_019729.1"/>
</dbReference>
<evidence type="ECO:0000313" key="3">
    <source>
        <dbReference type="Proteomes" id="UP000010478"/>
    </source>
</evidence>
<dbReference type="HOGENOM" id="CLU_692300_0_0_3"/>